<comment type="caution">
    <text evidence="1">The sequence shown here is derived from an EMBL/GenBank/DDBJ whole genome shotgun (WGS) entry which is preliminary data.</text>
</comment>
<organism evidence="1 2">
    <name type="scientific">Brassica cretica</name>
    <name type="common">Mustard</name>
    <dbReference type="NCBI Taxonomy" id="69181"/>
    <lineage>
        <taxon>Eukaryota</taxon>
        <taxon>Viridiplantae</taxon>
        <taxon>Streptophyta</taxon>
        <taxon>Embryophyta</taxon>
        <taxon>Tracheophyta</taxon>
        <taxon>Spermatophyta</taxon>
        <taxon>Magnoliopsida</taxon>
        <taxon>eudicotyledons</taxon>
        <taxon>Gunneridae</taxon>
        <taxon>Pentapetalae</taxon>
        <taxon>rosids</taxon>
        <taxon>malvids</taxon>
        <taxon>Brassicales</taxon>
        <taxon>Brassicaceae</taxon>
        <taxon>Brassiceae</taxon>
        <taxon>Brassica</taxon>
    </lineage>
</organism>
<accession>A0ABQ7DES3</accession>
<proteinExistence type="predicted"/>
<evidence type="ECO:0000313" key="2">
    <source>
        <dbReference type="Proteomes" id="UP000266723"/>
    </source>
</evidence>
<name>A0ABQ7DES3_BRACR</name>
<gene>
    <name evidence="1" type="ORF">DY000_02034594</name>
</gene>
<sequence length="65" mass="6831">MSLLMFACMRAELSKAGALILMRPFWLSGKASPFPFSSAVSLLAILSAVWGGLKGCRVGSVEVAV</sequence>
<keyword evidence="2" id="KW-1185">Reference proteome</keyword>
<dbReference type="Proteomes" id="UP000266723">
    <property type="component" value="Unassembled WGS sequence"/>
</dbReference>
<protein>
    <recommendedName>
        <fullName evidence="3">Secreted protein</fullName>
    </recommendedName>
</protein>
<dbReference type="EMBL" id="QGKV02000649">
    <property type="protein sequence ID" value="KAF3575946.1"/>
    <property type="molecule type" value="Genomic_DNA"/>
</dbReference>
<evidence type="ECO:0008006" key="3">
    <source>
        <dbReference type="Google" id="ProtNLM"/>
    </source>
</evidence>
<evidence type="ECO:0000313" key="1">
    <source>
        <dbReference type="EMBL" id="KAF3575946.1"/>
    </source>
</evidence>
<reference evidence="1 2" key="1">
    <citation type="journal article" date="2020" name="BMC Genomics">
        <title>Intraspecific diversification of the crop wild relative Brassica cretica Lam. using demographic model selection.</title>
        <authorList>
            <person name="Kioukis A."/>
            <person name="Michalopoulou V.A."/>
            <person name="Briers L."/>
            <person name="Pirintsos S."/>
            <person name="Studholme D.J."/>
            <person name="Pavlidis P."/>
            <person name="Sarris P.F."/>
        </authorList>
    </citation>
    <scope>NUCLEOTIDE SEQUENCE [LARGE SCALE GENOMIC DNA]</scope>
    <source>
        <strain evidence="2">cv. PFS-1207/04</strain>
    </source>
</reference>